<dbReference type="AlphaFoldDB" id="E0RX45"/>
<evidence type="ECO:0000313" key="5">
    <source>
        <dbReference type="Proteomes" id="UP000001299"/>
    </source>
</evidence>
<dbReference type="RefSeq" id="WP_013281909.1">
    <property type="nucleotide sequence ID" value="NC_014387.1"/>
</dbReference>
<dbReference type="STRING" id="515622.bpr_I2523"/>
<dbReference type="Gene3D" id="3.90.550.10">
    <property type="entry name" value="Spore Coat Polysaccharide Biosynthesis Protein SpsA, Chain A"/>
    <property type="match status" value="1"/>
</dbReference>
<dbReference type="PANTHER" id="PTHR22916">
    <property type="entry name" value="GLYCOSYLTRANSFERASE"/>
    <property type="match status" value="1"/>
</dbReference>
<sequence>MTFSIIIPVHNAEKYIDGAMKPLISAYEKGYQLEVILVENGSSDESAGSCDHYADRYDYVKSYHYGPIGAFRARLEGIKLAGGDYLVFCDSDDEVATDMFDVLSNSISSYQKRGFEPDIVVYNAADSIYREEKLFSFPFDENKVYSADEKQVFYDVMSSSDALNAMWNKAIRKGFARRTDCFEGLRLNHGEDLLQTAEFIDKADTIVFINRILYYYNQNSLGLTSAFHRQYMEDQICAWEQFDKYIRKWQCIDNQYTDIVDKRKTLTCAIAVSNLIYSSIPFGKKAEYLREMIKMPFYEKYATMALPDWAPEGEVFVYDLMNRDNPFWALMLSAGKFGIKRFVKRLLGWKEDINNGN</sequence>
<evidence type="ECO:0000259" key="3">
    <source>
        <dbReference type="Pfam" id="PF00535"/>
    </source>
</evidence>
<evidence type="ECO:0000313" key="4">
    <source>
        <dbReference type="EMBL" id="ADL35256.1"/>
    </source>
</evidence>
<dbReference type="InterPro" id="IPR029044">
    <property type="entry name" value="Nucleotide-diphossugar_trans"/>
</dbReference>
<dbReference type="Pfam" id="PF00535">
    <property type="entry name" value="Glycos_transf_2"/>
    <property type="match status" value="1"/>
</dbReference>
<organism evidence="4 5">
    <name type="scientific">Butyrivibrio proteoclasticus (strain ATCC 51982 / DSM 14932 / B316)</name>
    <name type="common">Clostridium proteoclasticum</name>
    <dbReference type="NCBI Taxonomy" id="515622"/>
    <lineage>
        <taxon>Bacteria</taxon>
        <taxon>Bacillati</taxon>
        <taxon>Bacillota</taxon>
        <taxon>Clostridia</taxon>
        <taxon>Lachnospirales</taxon>
        <taxon>Lachnospiraceae</taxon>
        <taxon>Butyrivibrio</taxon>
    </lineage>
</organism>
<dbReference type="HOGENOM" id="CLU_025996_25_1_9"/>
<dbReference type="CAZy" id="GT2">
    <property type="family name" value="Glycosyltransferase Family 2"/>
</dbReference>
<dbReference type="PANTHER" id="PTHR22916:SF51">
    <property type="entry name" value="GLYCOSYLTRANSFERASE EPSH-RELATED"/>
    <property type="match status" value="1"/>
</dbReference>
<dbReference type="GO" id="GO:0016757">
    <property type="term" value="F:glycosyltransferase activity"/>
    <property type="evidence" value="ECO:0007669"/>
    <property type="project" value="UniProtKB-KW"/>
</dbReference>
<dbReference type="CDD" id="cd00761">
    <property type="entry name" value="Glyco_tranf_GTA_type"/>
    <property type="match status" value="1"/>
</dbReference>
<keyword evidence="1" id="KW-0328">Glycosyltransferase</keyword>
<reference evidence="4 5" key="1">
    <citation type="journal article" date="2010" name="PLoS ONE">
        <title>The glycobiome of the rumen bacterium Butyrivibrio proteoclasticus B316(T) highlights adaptation to a polysaccharide-rich environment.</title>
        <authorList>
            <person name="Kelly W.J."/>
            <person name="Leahy S.C."/>
            <person name="Altermann E."/>
            <person name="Yeoman C.J."/>
            <person name="Dunne J.C."/>
            <person name="Kong Z."/>
            <person name="Pacheco D.M."/>
            <person name="Li D."/>
            <person name="Noel S.J."/>
            <person name="Moon C.D."/>
            <person name="Cookson A.L."/>
            <person name="Attwood G.T."/>
        </authorList>
    </citation>
    <scope>NUCLEOTIDE SEQUENCE [LARGE SCALE GENOMIC DNA]</scope>
    <source>
        <strain evidence="5">ATCC 51982 / DSM 14932 / B316</strain>
    </source>
</reference>
<dbReference type="Proteomes" id="UP000001299">
    <property type="component" value="Chromosome 1"/>
</dbReference>
<dbReference type="EMBL" id="CP001810">
    <property type="protein sequence ID" value="ADL35256.1"/>
    <property type="molecule type" value="Genomic_DNA"/>
</dbReference>
<dbReference type="KEGG" id="bpb:bpr_I2523"/>
<proteinExistence type="predicted"/>
<keyword evidence="5" id="KW-1185">Reference proteome</keyword>
<dbReference type="eggNOG" id="COG0463">
    <property type="taxonomic scope" value="Bacteria"/>
</dbReference>
<evidence type="ECO:0000256" key="2">
    <source>
        <dbReference type="ARBA" id="ARBA00022679"/>
    </source>
</evidence>
<dbReference type="SUPFAM" id="SSF53448">
    <property type="entry name" value="Nucleotide-diphospho-sugar transferases"/>
    <property type="match status" value="1"/>
</dbReference>
<name>E0RX45_BUTPB</name>
<accession>E0RX45</accession>
<keyword evidence="2 4" id="KW-0808">Transferase</keyword>
<gene>
    <name evidence="4" type="ordered locus">bpr_I2523</name>
</gene>
<evidence type="ECO:0000256" key="1">
    <source>
        <dbReference type="ARBA" id="ARBA00022676"/>
    </source>
</evidence>
<protein>
    <submittedName>
        <fullName evidence="4">Glycosyl transferase GT2 family</fullName>
    </submittedName>
</protein>
<feature type="domain" description="Glycosyltransferase 2-like" evidence="3">
    <location>
        <begin position="4"/>
        <end position="152"/>
    </location>
</feature>
<dbReference type="InterPro" id="IPR001173">
    <property type="entry name" value="Glyco_trans_2-like"/>
</dbReference>